<proteinExistence type="predicted"/>
<protein>
    <submittedName>
        <fullName evidence="1">Uncharacterized protein</fullName>
    </submittedName>
</protein>
<dbReference type="EMBL" id="JABCJJ010000003">
    <property type="protein sequence ID" value="NMR19176.1"/>
    <property type="molecule type" value="Genomic_DNA"/>
</dbReference>
<sequence>MHAIDDLTFDQIATGLRAWARGLYPAEAAVELLLAHRGWLHRRDFTGIALLIGDDGPEYIGIDWTAAAELARRAPASGSEIAMLQVAVGLAGHDLEQPLGHLLSRLDQVNTTIVLHAIAHTAGWHERGKVALVTVGFTALTPA</sequence>
<name>A0A7Y0LWH8_CELFI</name>
<gene>
    <name evidence="1" type="ORF">HIR71_02910</name>
</gene>
<evidence type="ECO:0000313" key="1">
    <source>
        <dbReference type="EMBL" id="NMR19176.1"/>
    </source>
</evidence>
<accession>A0A7Y0LWH8</accession>
<dbReference type="AlphaFoldDB" id="A0A7Y0LWH8"/>
<organism evidence="1 2">
    <name type="scientific">Cellulomonas fimi</name>
    <dbReference type="NCBI Taxonomy" id="1708"/>
    <lineage>
        <taxon>Bacteria</taxon>
        <taxon>Bacillati</taxon>
        <taxon>Actinomycetota</taxon>
        <taxon>Actinomycetes</taxon>
        <taxon>Micrococcales</taxon>
        <taxon>Cellulomonadaceae</taxon>
        <taxon>Cellulomonas</taxon>
    </lineage>
</organism>
<comment type="caution">
    <text evidence="1">The sequence shown here is derived from an EMBL/GenBank/DDBJ whole genome shotgun (WGS) entry which is preliminary data.</text>
</comment>
<evidence type="ECO:0000313" key="2">
    <source>
        <dbReference type="Proteomes" id="UP000562124"/>
    </source>
</evidence>
<dbReference type="RefSeq" id="WP_169323278.1">
    <property type="nucleotide sequence ID" value="NZ_JABCJJ010000003.1"/>
</dbReference>
<keyword evidence="2" id="KW-1185">Reference proteome</keyword>
<dbReference type="Proteomes" id="UP000562124">
    <property type="component" value="Unassembled WGS sequence"/>
</dbReference>
<reference evidence="1 2" key="1">
    <citation type="submission" date="2020-04" db="EMBL/GenBank/DDBJ databases">
        <title>Sequencing and Assembly of C. fimi.</title>
        <authorList>
            <person name="Ramsey A.R."/>
        </authorList>
    </citation>
    <scope>NUCLEOTIDE SEQUENCE [LARGE SCALE GENOMIC DNA]</scope>
    <source>
        <strain evidence="1 2">SB</strain>
    </source>
</reference>